<dbReference type="PANTHER" id="PTHR43649">
    <property type="entry name" value="ARABINOSE-BINDING PROTEIN-RELATED"/>
    <property type="match status" value="1"/>
</dbReference>
<comment type="subcellular location">
    <subcellularLocation>
        <location evidence="1">Periplasm</location>
    </subcellularLocation>
</comment>
<dbReference type="Gene3D" id="3.40.190.10">
    <property type="entry name" value="Periplasmic binding protein-like II"/>
    <property type="match status" value="2"/>
</dbReference>
<evidence type="ECO:0000313" key="4">
    <source>
        <dbReference type="Proteomes" id="UP000831019"/>
    </source>
</evidence>
<dbReference type="EMBL" id="CP085144">
    <property type="protein sequence ID" value="UOA13879.1"/>
    <property type="molecule type" value="Genomic_DNA"/>
</dbReference>
<dbReference type="Proteomes" id="UP000831019">
    <property type="component" value="Chromosome"/>
</dbReference>
<name>A0ABY3ZGW8_9RHOB</name>
<protein>
    <recommendedName>
        <fullName evidence="5">Carbohydrate ABC transporter substrate-binding protein, CUT1 family</fullName>
    </recommendedName>
</protein>
<sequence length="472" mass="52417">MALGLGAGLGAMVAAPAFGSVAIDVQVAAKARKLADRSRPLSVLLPEGSRANLGPVAAAFTAKTGVKVTLQEVHIDQINAELMLNSVLGEAKYDVALPATFGLADLVAAGAIHPLDDYAARYEPTGFRNAMLYQEGDRFDGQTYGFQTDGDAYVMFYHREMLHDLDLRARYADRFGYSLTTPDTWEELDRQIRFFHAPASGRYGGLLFRTPGYLAWEWWVRLHAKGYWPFSPDMTPQIAEEAGITALEDLIAITDCLVPETSSLGLFENWSRYAKGDVYCNIGWGGTQKYLNSPQSPMRGRMVHGPTPGGKVGNELLPTPYFNWGWSFVVSTASTQKELGYLFSLFAVTPAMSTLAVRQTDGFFDPYREEHYSNPGVQDAYSEPFLKVQRATLEGAIPDLYLKGQSEYFQTLGRGLDRALHGDVTPQVALTRVAQQWEVITSRAGRESQVKRWSQLRSRYPPEARRLLRDIA</sequence>
<comment type="similarity">
    <text evidence="2">Belongs to the bacterial solute-binding protein 1 family.</text>
</comment>
<evidence type="ECO:0000256" key="1">
    <source>
        <dbReference type="ARBA" id="ARBA00004418"/>
    </source>
</evidence>
<dbReference type="RefSeq" id="WP_243262363.1">
    <property type="nucleotide sequence ID" value="NZ_CP085144.1"/>
</dbReference>
<evidence type="ECO:0000313" key="3">
    <source>
        <dbReference type="EMBL" id="UOA13879.1"/>
    </source>
</evidence>
<accession>A0ABY3ZGW8</accession>
<gene>
    <name evidence="3" type="ORF">DSM109990_00672</name>
</gene>
<organism evidence="3 4">
    <name type="scientific">Sulfitobacter dubius</name>
    <dbReference type="NCBI Taxonomy" id="218673"/>
    <lineage>
        <taxon>Bacteria</taxon>
        <taxon>Pseudomonadati</taxon>
        <taxon>Pseudomonadota</taxon>
        <taxon>Alphaproteobacteria</taxon>
        <taxon>Rhodobacterales</taxon>
        <taxon>Roseobacteraceae</taxon>
        <taxon>Sulfitobacter</taxon>
    </lineage>
</organism>
<proteinExistence type="inferred from homology"/>
<dbReference type="Pfam" id="PF13416">
    <property type="entry name" value="SBP_bac_8"/>
    <property type="match status" value="1"/>
</dbReference>
<dbReference type="SUPFAM" id="SSF53850">
    <property type="entry name" value="Periplasmic binding protein-like II"/>
    <property type="match status" value="1"/>
</dbReference>
<keyword evidence="4" id="KW-1185">Reference proteome</keyword>
<evidence type="ECO:0008006" key="5">
    <source>
        <dbReference type="Google" id="ProtNLM"/>
    </source>
</evidence>
<dbReference type="PANTHER" id="PTHR43649:SF12">
    <property type="entry name" value="DIACETYLCHITOBIOSE BINDING PROTEIN DASA"/>
    <property type="match status" value="1"/>
</dbReference>
<dbReference type="InterPro" id="IPR050490">
    <property type="entry name" value="Bact_solute-bd_prot1"/>
</dbReference>
<reference evidence="4" key="1">
    <citation type="journal article" date="2022" name="Microorganisms">
        <title>Beyond the ABCs#Discovery of Three New Plasmid Types in Rhodobacterales (RepQ, RepY, RepW).</title>
        <authorList>
            <person name="Freese H.M."/>
            <person name="Ringel V."/>
            <person name="Overmann J."/>
            <person name="Petersen J."/>
        </authorList>
    </citation>
    <scope>NUCLEOTIDE SEQUENCE [LARGE SCALE GENOMIC DNA]</scope>
    <source>
        <strain evidence="4">DSM 109990</strain>
    </source>
</reference>
<evidence type="ECO:0000256" key="2">
    <source>
        <dbReference type="ARBA" id="ARBA00008520"/>
    </source>
</evidence>
<dbReference type="InterPro" id="IPR006059">
    <property type="entry name" value="SBP"/>
</dbReference>